<keyword evidence="2 4" id="KW-0547">Nucleotide-binding</keyword>
<dbReference type="InterPro" id="IPR016491">
    <property type="entry name" value="Septin"/>
</dbReference>
<dbReference type="Pfam" id="PF00735">
    <property type="entry name" value="Septin"/>
    <property type="match status" value="1"/>
</dbReference>
<dbReference type="InterPro" id="IPR027417">
    <property type="entry name" value="P-loop_NTPase"/>
</dbReference>
<dbReference type="eggNOG" id="KOG2655">
    <property type="taxonomic scope" value="Eukaryota"/>
</dbReference>
<evidence type="ECO:0000256" key="2">
    <source>
        <dbReference type="ARBA" id="ARBA00022741"/>
    </source>
</evidence>
<dbReference type="PROSITE" id="PS51719">
    <property type="entry name" value="G_SEPTIN"/>
    <property type="match status" value="1"/>
</dbReference>
<dbReference type="EMBL" id="HE650826">
    <property type="protein sequence ID" value="CCF58997.1"/>
    <property type="molecule type" value="Genomic_DNA"/>
</dbReference>
<dbReference type="OrthoDB" id="416553at2759"/>
<evidence type="ECO:0000313" key="7">
    <source>
        <dbReference type="Proteomes" id="UP000005220"/>
    </source>
</evidence>
<proteinExistence type="inferred from homology"/>
<keyword evidence="3 4" id="KW-0342">GTP-binding</keyword>
<dbReference type="GO" id="GO:0031105">
    <property type="term" value="C:septin complex"/>
    <property type="evidence" value="ECO:0007669"/>
    <property type="project" value="EnsemblFungi"/>
</dbReference>
<feature type="domain" description="Septin-type G" evidence="5">
    <location>
        <begin position="90"/>
        <end position="342"/>
    </location>
</feature>
<dbReference type="GO" id="GO:0005525">
    <property type="term" value="F:GTP binding"/>
    <property type="evidence" value="ECO:0007669"/>
    <property type="project" value="UniProtKB-KW"/>
</dbReference>
<dbReference type="KEGG" id="kaf:KAFR_0F04020"/>
<dbReference type="PIRSF" id="PIRSF006698">
    <property type="entry name" value="Septin"/>
    <property type="match status" value="1"/>
</dbReference>
<evidence type="ECO:0000256" key="4">
    <source>
        <dbReference type="RuleBase" id="RU004560"/>
    </source>
</evidence>
<organism evidence="6 7">
    <name type="scientific">Kazachstania africana (strain ATCC 22294 / BCRC 22015 / CBS 2517 / CECT 1963 / NBRC 1671 / NRRL Y-8276)</name>
    <name type="common">Yeast</name>
    <name type="synonym">Kluyveromyces africanus</name>
    <dbReference type="NCBI Taxonomy" id="1071382"/>
    <lineage>
        <taxon>Eukaryota</taxon>
        <taxon>Fungi</taxon>
        <taxon>Dikarya</taxon>
        <taxon>Ascomycota</taxon>
        <taxon>Saccharomycotina</taxon>
        <taxon>Saccharomycetes</taxon>
        <taxon>Saccharomycetales</taxon>
        <taxon>Saccharomycetaceae</taxon>
        <taxon>Kazachstania</taxon>
    </lineage>
</organism>
<dbReference type="GO" id="GO:0005619">
    <property type="term" value="C:ascospore wall"/>
    <property type="evidence" value="ECO:0007669"/>
    <property type="project" value="EnsemblFungi"/>
</dbReference>
<dbReference type="GO" id="GO:0005628">
    <property type="term" value="C:prospore membrane"/>
    <property type="evidence" value="ECO:0007669"/>
    <property type="project" value="EnsemblFungi"/>
</dbReference>
<dbReference type="GO" id="GO:0030437">
    <property type="term" value="P:ascospore formation"/>
    <property type="evidence" value="ECO:0007669"/>
    <property type="project" value="EnsemblFungi"/>
</dbReference>
<dbReference type="RefSeq" id="XP_003958132.1">
    <property type="nucleotide sequence ID" value="XM_003958083.1"/>
</dbReference>
<dbReference type="GO" id="GO:0005935">
    <property type="term" value="C:cellular bud neck"/>
    <property type="evidence" value="ECO:0007669"/>
    <property type="project" value="UniProtKB-SubCell"/>
</dbReference>
<dbReference type="Gene3D" id="3.40.50.300">
    <property type="entry name" value="P-loop containing nucleotide triphosphate hydrolases"/>
    <property type="match status" value="1"/>
</dbReference>
<dbReference type="AlphaFoldDB" id="H2AX97"/>
<dbReference type="InterPro" id="IPR030379">
    <property type="entry name" value="G_SEPTIN_dom"/>
</dbReference>
<keyword evidence="7" id="KW-1185">Reference proteome</keyword>
<comment type="similarity">
    <text evidence="4">Belongs to the TRAFAC class TrmE-Era-EngA-EngB-Septin-like GTPase superfamily. Septin GTPase family.</text>
</comment>
<dbReference type="FunCoup" id="H2AX97">
    <property type="interactions" value="220"/>
</dbReference>
<evidence type="ECO:0000256" key="1">
    <source>
        <dbReference type="ARBA" id="ARBA00004266"/>
    </source>
</evidence>
<dbReference type="InParanoid" id="H2AX97"/>
<reference evidence="6 7" key="1">
    <citation type="journal article" date="2011" name="Proc. Natl. Acad. Sci. U.S.A.">
        <title>Evolutionary erosion of yeast sex chromosomes by mating-type switching accidents.</title>
        <authorList>
            <person name="Gordon J.L."/>
            <person name="Armisen D."/>
            <person name="Proux-Wera E."/>
            <person name="Oheigeartaigh S.S."/>
            <person name="Byrne K.P."/>
            <person name="Wolfe K.H."/>
        </authorList>
    </citation>
    <scope>NUCLEOTIDE SEQUENCE [LARGE SCALE GENOMIC DNA]</scope>
    <source>
        <strain evidence="7">ATCC 22294 / BCRC 22015 / CBS 2517 / CECT 1963 / NBRC 1671 / NRRL Y-8276</strain>
    </source>
</reference>
<protein>
    <recommendedName>
        <fullName evidence="5">Septin-type G domain-containing protein</fullName>
    </recommendedName>
</protein>
<evidence type="ECO:0000256" key="3">
    <source>
        <dbReference type="ARBA" id="ARBA00023134"/>
    </source>
</evidence>
<evidence type="ECO:0000259" key="5">
    <source>
        <dbReference type="PROSITE" id="PS51719"/>
    </source>
</evidence>
<dbReference type="STRING" id="1071382.H2AX97"/>
<dbReference type="HOGENOM" id="CLU_017718_8_0_1"/>
<dbReference type="SUPFAM" id="SSF52540">
    <property type="entry name" value="P-loop containing nucleoside triphosphate hydrolases"/>
    <property type="match status" value="1"/>
</dbReference>
<evidence type="ECO:0000313" key="6">
    <source>
        <dbReference type="EMBL" id="CCF58997.1"/>
    </source>
</evidence>
<comment type="subcellular location">
    <subcellularLocation>
        <location evidence="1">Bud neck</location>
    </subcellularLocation>
</comment>
<dbReference type="GeneID" id="13884464"/>
<name>H2AX97_KAZAF</name>
<dbReference type="Proteomes" id="UP000005220">
    <property type="component" value="Chromosome 6"/>
</dbReference>
<gene>
    <name evidence="6" type="primary">KAFR0F04020</name>
    <name evidence="6" type="ORF">KAFR_0F04020</name>
</gene>
<sequence length="475" mass="55393">MVSTRRQQAMVEAESIKSFEEKVPPKSLNLLIDQYFGENEANKHISFQDEFMIDNADPNKSEISTQLNKVDWNVGIDQIRLQQERIISHKGTVFNMLVAGRKNVGKTTLINSLFDEPITSASKPGTTCLEMKRFKIVDSTTHLNLTVIETTGFGDNVNNSYGWLPVVNFIDESMRSYVYQEEQPYRNNVVDRRVHICLYLIEPDSLNVLDVLTMKELSKRVNLLPIISKCDILNLESLKDFKTRLKKICEVQDIEICSFMKTYDEYESIKKLYPLSTITSDEMIPGSSKLGRNYKWGYVAIDNPEYSDFLELRRLLINDNLVDFIKSTEQYYETCRAELLKTRILKSKKSFQDNEVTLDFENVDANGLQNYKAYAIFNKSKMDNIMVEWCPKFIESQVKIKRKFNKVIDIEENKFMEWKKALIEKQTRFNNAIELMYKDIDLLKLECQELEYQVVTGRNTNPENSTTLVGLHFKR</sequence>
<dbReference type="PANTHER" id="PTHR18884">
    <property type="entry name" value="SEPTIN"/>
    <property type="match status" value="1"/>
</dbReference>
<accession>H2AX97</accession>